<dbReference type="GO" id="GO:0046872">
    <property type="term" value="F:metal ion binding"/>
    <property type="evidence" value="ECO:0007669"/>
    <property type="project" value="UniProtKB-KW"/>
</dbReference>
<comment type="similarity">
    <text evidence="1 3">Belongs to the pirin family.</text>
</comment>
<dbReference type="InterPro" id="IPR011051">
    <property type="entry name" value="RmlC_Cupin_sf"/>
</dbReference>
<dbReference type="InterPro" id="IPR014710">
    <property type="entry name" value="RmlC-like_jellyroll"/>
</dbReference>
<dbReference type="PANTHER" id="PTHR43212">
    <property type="entry name" value="QUERCETIN 2,3-DIOXYGENASE"/>
    <property type="match status" value="1"/>
</dbReference>
<evidence type="ECO:0000313" key="7">
    <source>
        <dbReference type="Proteomes" id="UP000531594"/>
    </source>
</evidence>
<protein>
    <recommendedName>
        <fullName evidence="8">Pirin family protein</fullName>
    </recommendedName>
</protein>
<comment type="caution">
    <text evidence="6">The sequence shown here is derived from an EMBL/GenBank/DDBJ whole genome shotgun (WGS) entry which is preliminary data.</text>
</comment>
<evidence type="ECO:0000256" key="1">
    <source>
        <dbReference type="ARBA" id="ARBA00008416"/>
    </source>
</evidence>
<dbReference type="Pfam" id="PF02678">
    <property type="entry name" value="Pirin"/>
    <property type="match status" value="1"/>
</dbReference>
<dbReference type="AlphaFoldDB" id="A0A7X0LX19"/>
<keyword evidence="7" id="KW-1185">Reference proteome</keyword>
<evidence type="ECO:0008006" key="8">
    <source>
        <dbReference type="Google" id="ProtNLM"/>
    </source>
</evidence>
<keyword evidence="2" id="KW-0408">Iron</keyword>
<feature type="binding site" evidence="2">
    <location>
        <position position="102"/>
    </location>
    <ligand>
        <name>Fe cation</name>
        <dbReference type="ChEBI" id="CHEBI:24875"/>
    </ligand>
</feature>
<evidence type="ECO:0000313" key="6">
    <source>
        <dbReference type="EMBL" id="MBB6447716.1"/>
    </source>
</evidence>
<feature type="binding site" evidence="2">
    <location>
        <position position="60"/>
    </location>
    <ligand>
        <name>Fe cation</name>
        <dbReference type="ChEBI" id="CHEBI:24875"/>
    </ligand>
</feature>
<gene>
    <name evidence="6" type="ORF">HNR53_004425</name>
</gene>
<name>A0A7X0LX19_9BACI</name>
<organism evidence="6 7">
    <name type="scientific">Bacillus benzoevorans</name>
    <dbReference type="NCBI Taxonomy" id="1456"/>
    <lineage>
        <taxon>Bacteria</taxon>
        <taxon>Bacillati</taxon>
        <taxon>Bacillota</taxon>
        <taxon>Bacilli</taxon>
        <taxon>Bacillales</taxon>
        <taxon>Bacillaceae</taxon>
        <taxon>Bacillus</taxon>
    </lineage>
</organism>
<dbReference type="InterPro" id="IPR003829">
    <property type="entry name" value="Pirin_N_dom"/>
</dbReference>
<dbReference type="Pfam" id="PF17954">
    <property type="entry name" value="Pirin_C_2"/>
    <property type="match status" value="1"/>
</dbReference>
<proteinExistence type="inferred from homology"/>
<keyword evidence="2" id="KW-0479">Metal-binding</keyword>
<dbReference type="PANTHER" id="PTHR43212:SF3">
    <property type="entry name" value="QUERCETIN 2,3-DIOXYGENASE"/>
    <property type="match status" value="1"/>
</dbReference>
<evidence type="ECO:0000259" key="4">
    <source>
        <dbReference type="Pfam" id="PF02678"/>
    </source>
</evidence>
<dbReference type="InterPro" id="IPR041602">
    <property type="entry name" value="Quercetinase_C"/>
</dbReference>
<dbReference type="PIRSF" id="PIRSF006232">
    <property type="entry name" value="Pirin"/>
    <property type="match status" value="1"/>
</dbReference>
<feature type="domain" description="Pirin N-terminal" evidence="4">
    <location>
        <begin position="15"/>
        <end position="119"/>
    </location>
</feature>
<dbReference type="Proteomes" id="UP000531594">
    <property type="component" value="Unassembled WGS sequence"/>
</dbReference>
<evidence type="ECO:0000259" key="5">
    <source>
        <dbReference type="Pfam" id="PF17954"/>
    </source>
</evidence>
<evidence type="ECO:0000256" key="3">
    <source>
        <dbReference type="RuleBase" id="RU003457"/>
    </source>
</evidence>
<accession>A0A7X0LX19</accession>
<feature type="binding site" evidence="2">
    <location>
        <position position="58"/>
    </location>
    <ligand>
        <name>Fe cation</name>
        <dbReference type="ChEBI" id="CHEBI:24875"/>
    </ligand>
</feature>
<dbReference type="SUPFAM" id="SSF51182">
    <property type="entry name" value="RmlC-like cupins"/>
    <property type="match status" value="1"/>
</dbReference>
<dbReference type="InterPro" id="IPR012093">
    <property type="entry name" value="Pirin"/>
</dbReference>
<dbReference type="EMBL" id="JACHGK010000027">
    <property type="protein sequence ID" value="MBB6447716.1"/>
    <property type="molecule type" value="Genomic_DNA"/>
</dbReference>
<sequence>MMLRKIDHNKMGRSNLGWLRSLFHFSFAEYYNPENINFGVLRVINDDLIAPHTGFDTHPHRDMEIISYVVEGDLTHGDSMGNKQTVTRGHVQYMSAGTGVLHSEHNHGDEMLRILQIWIFPDKKGYTPNYGDFRFNWEDRHNKWLHMVSGKDGDATVKINQDVNFFSLELDKDKEINFPVANGRQAYLVQIEGTSDINEISLDARDGLEIIEEDIQIKAKETSHILVIEMAKE</sequence>
<reference evidence="6 7" key="1">
    <citation type="submission" date="2020-08" db="EMBL/GenBank/DDBJ databases">
        <title>Genomic Encyclopedia of Type Strains, Phase IV (KMG-IV): sequencing the most valuable type-strain genomes for metagenomic binning, comparative biology and taxonomic classification.</title>
        <authorList>
            <person name="Goeker M."/>
        </authorList>
    </citation>
    <scope>NUCLEOTIDE SEQUENCE [LARGE SCALE GENOMIC DNA]</scope>
    <source>
        <strain evidence="6 7">DSM 5391</strain>
    </source>
</reference>
<evidence type="ECO:0000256" key="2">
    <source>
        <dbReference type="PIRSR" id="PIRSR006232-1"/>
    </source>
</evidence>
<dbReference type="Gene3D" id="2.60.120.10">
    <property type="entry name" value="Jelly Rolls"/>
    <property type="match status" value="2"/>
</dbReference>
<feature type="domain" description="Quercetin 2,3-dioxygenase C-terminal cupin" evidence="5">
    <location>
        <begin position="147"/>
        <end position="230"/>
    </location>
</feature>
<feature type="binding site" evidence="2">
    <location>
        <position position="104"/>
    </location>
    <ligand>
        <name>Fe cation</name>
        <dbReference type="ChEBI" id="CHEBI:24875"/>
    </ligand>
</feature>
<dbReference type="CDD" id="cd02910">
    <property type="entry name" value="cupin_Yhhw_N"/>
    <property type="match status" value="1"/>
</dbReference>
<comment type="cofactor">
    <cofactor evidence="2">
        <name>Fe cation</name>
        <dbReference type="ChEBI" id="CHEBI:24875"/>
    </cofactor>
    <text evidence="2">Binds 1 Fe cation per subunit.</text>
</comment>